<keyword evidence="3" id="KW-0560">Oxidoreductase</keyword>
<dbReference type="Proteomes" id="UP000293289">
    <property type="component" value="Unassembled WGS sequence"/>
</dbReference>
<dbReference type="RefSeq" id="WP_130352931.1">
    <property type="nucleotide sequence ID" value="NZ_SGWY01000002.1"/>
</dbReference>
<accession>A0A4Q7MHY1</accession>
<gene>
    <name evidence="4" type="ORF">EV187_2054</name>
</gene>
<evidence type="ECO:0000256" key="3">
    <source>
        <dbReference type="ARBA" id="ARBA00023002"/>
    </source>
</evidence>
<dbReference type="GO" id="GO:0018580">
    <property type="term" value="F:nitronate monooxygenase activity"/>
    <property type="evidence" value="ECO:0007669"/>
    <property type="project" value="InterPro"/>
</dbReference>
<keyword evidence="1" id="KW-0285">Flavoprotein</keyword>
<dbReference type="InterPro" id="IPR013785">
    <property type="entry name" value="Aldolase_TIM"/>
</dbReference>
<keyword evidence="2" id="KW-0288">FMN</keyword>
<evidence type="ECO:0000313" key="4">
    <source>
        <dbReference type="EMBL" id="RZS66332.1"/>
    </source>
</evidence>
<evidence type="ECO:0000256" key="1">
    <source>
        <dbReference type="ARBA" id="ARBA00022630"/>
    </source>
</evidence>
<dbReference type="PANTHER" id="PTHR32332">
    <property type="entry name" value="2-NITROPROPANE DIOXYGENASE"/>
    <property type="match status" value="1"/>
</dbReference>
<keyword evidence="4" id="KW-0503">Monooxygenase</keyword>
<dbReference type="Pfam" id="PF03060">
    <property type="entry name" value="NMO"/>
    <property type="match status" value="2"/>
</dbReference>
<keyword evidence="5" id="KW-1185">Reference proteome</keyword>
<protein>
    <submittedName>
        <fullName evidence="4">Nitronate monooxygenase</fullName>
    </submittedName>
</protein>
<evidence type="ECO:0000313" key="5">
    <source>
        <dbReference type="Proteomes" id="UP000293289"/>
    </source>
</evidence>
<dbReference type="PANTHER" id="PTHR32332:SF20">
    <property type="entry name" value="2-NITROPROPANE DIOXYGENASE-LIKE PROTEIN"/>
    <property type="match status" value="1"/>
</dbReference>
<proteinExistence type="predicted"/>
<dbReference type="AlphaFoldDB" id="A0A4Q7MHY1"/>
<reference evidence="4 5" key="1">
    <citation type="submission" date="2019-02" db="EMBL/GenBank/DDBJ databases">
        <title>Genomic Encyclopedia of Type Strains, Phase IV (KMG-IV): sequencing the most valuable type-strain genomes for metagenomic binning, comparative biology and taxonomic classification.</title>
        <authorList>
            <person name="Goeker M."/>
        </authorList>
    </citation>
    <scope>NUCLEOTIDE SEQUENCE [LARGE SCALE GENOMIC DNA]</scope>
    <source>
        <strain evidence="4 5">DSM 43045</strain>
    </source>
</reference>
<dbReference type="InterPro" id="IPR004136">
    <property type="entry name" value="NMO"/>
</dbReference>
<dbReference type="Gene3D" id="3.20.20.70">
    <property type="entry name" value="Aldolase class I"/>
    <property type="match status" value="1"/>
</dbReference>
<dbReference type="SUPFAM" id="SSF51412">
    <property type="entry name" value="Inosine monophosphate dehydrogenase (IMPDH)"/>
    <property type="match status" value="1"/>
</dbReference>
<dbReference type="OrthoDB" id="9778912at2"/>
<sequence>MIRTTFSELLGIDVPIVQAPIGAASTAQLVAAVSDAGGLGMLSGSWREPDELRALIADIQSRTERAFGVNLGLAWDQAERLAICLDAGVPVVSFFWGDPSTFVEEVHAAGAVVMQTIGSAEDARRQVANGVDVLVAQGWEAGGHVWGEVATMALIPAVVDAAGSVPVIAAGGIGDGRGMAAALALGAQGVWLGTRFLASIESAAHHVYKGAVIAADEAATAYTTLFDGGWAAPHRVLRNSTYRAWEAAGRPAQGRRPGEDEQLATNADGSAVRRYDDAKPVEGISGDVEALSLYAGQSAGLVHDVRPSAQIVFDLADEAERALRRALSTFGE</sequence>
<name>A0A4Q7MHY1_9MICO</name>
<dbReference type="EMBL" id="SGWY01000002">
    <property type="protein sequence ID" value="RZS66332.1"/>
    <property type="molecule type" value="Genomic_DNA"/>
</dbReference>
<dbReference type="CDD" id="cd04730">
    <property type="entry name" value="NPD_like"/>
    <property type="match status" value="1"/>
</dbReference>
<comment type="caution">
    <text evidence="4">The sequence shown here is derived from an EMBL/GenBank/DDBJ whole genome shotgun (WGS) entry which is preliminary data.</text>
</comment>
<organism evidence="4 5">
    <name type="scientific">Agromyces ramosus</name>
    <dbReference type="NCBI Taxonomy" id="33879"/>
    <lineage>
        <taxon>Bacteria</taxon>
        <taxon>Bacillati</taxon>
        <taxon>Actinomycetota</taxon>
        <taxon>Actinomycetes</taxon>
        <taxon>Micrococcales</taxon>
        <taxon>Microbacteriaceae</taxon>
        <taxon>Agromyces</taxon>
    </lineage>
</organism>
<evidence type="ECO:0000256" key="2">
    <source>
        <dbReference type="ARBA" id="ARBA00022643"/>
    </source>
</evidence>